<accession>A0A9X3MTR5</accession>
<dbReference type="Proteomes" id="UP001149140">
    <property type="component" value="Unassembled WGS sequence"/>
</dbReference>
<protein>
    <submittedName>
        <fullName evidence="1">Uncharacterized protein</fullName>
    </submittedName>
</protein>
<keyword evidence="2" id="KW-1185">Reference proteome</keyword>
<name>A0A9X3MTR5_9ACTN</name>
<evidence type="ECO:0000313" key="2">
    <source>
        <dbReference type="Proteomes" id="UP001149140"/>
    </source>
</evidence>
<dbReference type="EMBL" id="JAPDOD010000011">
    <property type="protein sequence ID" value="MDA0161302.1"/>
    <property type="molecule type" value="Genomic_DNA"/>
</dbReference>
<evidence type="ECO:0000313" key="1">
    <source>
        <dbReference type="EMBL" id="MDA0161302.1"/>
    </source>
</evidence>
<reference evidence="1" key="1">
    <citation type="submission" date="2022-10" db="EMBL/GenBank/DDBJ databases">
        <title>The WGS of Solirubrobacter ginsenosidimutans DSM 21036.</title>
        <authorList>
            <person name="Jiang Z."/>
        </authorList>
    </citation>
    <scope>NUCLEOTIDE SEQUENCE</scope>
    <source>
        <strain evidence="1">DSM 21036</strain>
    </source>
</reference>
<dbReference type="AlphaFoldDB" id="A0A9X3MTR5"/>
<sequence>MLVITLAVGHAGASTAHAVAERSCGRIRDDGARVGIVVKRGKVPCSTARKILRTYFRSHAPCSGSSCLRKHAGWTCQTAPASELPRLASCVSPGKRIAAYSTAD</sequence>
<organism evidence="1 2">
    <name type="scientific">Solirubrobacter ginsenosidimutans</name>
    <dbReference type="NCBI Taxonomy" id="490573"/>
    <lineage>
        <taxon>Bacteria</taxon>
        <taxon>Bacillati</taxon>
        <taxon>Actinomycetota</taxon>
        <taxon>Thermoleophilia</taxon>
        <taxon>Solirubrobacterales</taxon>
        <taxon>Solirubrobacteraceae</taxon>
        <taxon>Solirubrobacter</taxon>
    </lineage>
</organism>
<comment type="caution">
    <text evidence="1">The sequence shown here is derived from an EMBL/GenBank/DDBJ whole genome shotgun (WGS) entry which is preliminary data.</text>
</comment>
<proteinExistence type="predicted"/>
<gene>
    <name evidence="1" type="ORF">OM076_13575</name>
</gene>